<accession>A0A1T4PCJ8</accession>
<reference evidence="3" key="1">
    <citation type="submission" date="2017-02" db="EMBL/GenBank/DDBJ databases">
        <authorList>
            <person name="Varghese N."/>
            <person name="Submissions S."/>
        </authorList>
    </citation>
    <scope>NUCLEOTIDE SEQUENCE [LARGE SCALE GENOMIC DNA]</scope>
    <source>
        <strain evidence="3">ATCC 51356</strain>
    </source>
</reference>
<evidence type="ECO:0000313" key="2">
    <source>
        <dbReference type="EMBL" id="SJZ89242.1"/>
    </source>
</evidence>
<evidence type="ECO:0000313" key="3">
    <source>
        <dbReference type="Proteomes" id="UP000190121"/>
    </source>
</evidence>
<organism evidence="2 3">
    <name type="scientific">Porphyromonas circumdentaria</name>
    <dbReference type="NCBI Taxonomy" id="29524"/>
    <lineage>
        <taxon>Bacteria</taxon>
        <taxon>Pseudomonadati</taxon>
        <taxon>Bacteroidota</taxon>
        <taxon>Bacteroidia</taxon>
        <taxon>Bacteroidales</taxon>
        <taxon>Porphyromonadaceae</taxon>
        <taxon>Porphyromonas</taxon>
    </lineage>
</organism>
<gene>
    <name evidence="2" type="ORF">SAMN02745171_01414</name>
</gene>
<keyword evidence="1" id="KW-0732">Signal</keyword>
<evidence type="ECO:0000256" key="1">
    <source>
        <dbReference type="SAM" id="SignalP"/>
    </source>
</evidence>
<sequence>MNNMMKKIIFLLASIAMLSSPLASHAQRKAKMNPNKYKKVLFAEVGTPGLGVTFNYDARFEKGKVNGLGGSAGLGLFVAPDFVIASLPLGFNFLMGTRNSFFEMGVVVTPFMRSVETFRNYNYDSYSGGYDTDYVRKEYYGIGISPIFGWRFQPATEGFFFAAGVSPFFSLNSRAMSNIPIGGYIRFGYSF</sequence>
<name>A0A1T4PCJ8_9PORP</name>
<feature type="signal peptide" evidence="1">
    <location>
        <begin position="1"/>
        <end position="26"/>
    </location>
</feature>
<protein>
    <recommendedName>
        <fullName evidence="4">Outer membrane protein beta-barrel domain-containing protein</fullName>
    </recommendedName>
</protein>
<dbReference type="EMBL" id="FUXE01000015">
    <property type="protein sequence ID" value="SJZ89242.1"/>
    <property type="molecule type" value="Genomic_DNA"/>
</dbReference>
<evidence type="ECO:0008006" key="4">
    <source>
        <dbReference type="Google" id="ProtNLM"/>
    </source>
</evidence>
<feature type="chain" id="PRO_5012820681" description="Outer membrane protein beta-barrel domain-containing protein" evidence="1">
    <location>
        <begin position="27"/>
        <end position="191"/>
    </location>
</feature>
<dbReference type="STRING" id="29524.SAMN02745171_01414"/>
<dbReference type="Proteomes" id="UP000190121">
    <property type="component" value="Unassembled WGS sequence"/>
</dbReference>
<proteinExistence type="predicted"/>
<dbReference type="AlphaFoldDB" id="A0A1T4PCJ8"/>
<keyword evidence="3" id="KW-1185">Reference proteome</keyword>